<organism evidence="2 3">
    <name type="scientific">Polistes dominula</name>
    <name type="common">European paper wasp</name>
    <name type="synonym">Vespa dominula</name>
    <dbReference type="NCBI Taxonomy" id="743375"/>
    <lineage>
        <taxon>Eukaryota</taxon>
        <taxon>Metazoa</taxon>
        <taxon>Ecdysozoa</taxon>
        <taxon>Arthropoda</taxon>
        <taxon>Hexapoda</taxon>
        <taxon>Insecta</taxon>
        <taxon>Pterygota</taxon>
        <taxon>Neoptera</taxon>
        <taxon>Endopterygota</taxon>
        <taxon>Hymenoptera</taxon>
        <taxon>Apocrita</taxon>
        <taxon>Aculeata</taxon>
        <taxon>Vespoidea</taxon>
        <taxon>Vespidae</taxon>
        <taxon>Polistinae</taxon>
        <taxon>Polistini</taxon>
        <taxon>Polistes</taxon>
    </lineage>
</organism>
<gene>
    <name evidence="3" type="primary">LOC107067755</name>
</gene>
<protein>
    <submittedName>
        <fullName evidence="3">Uncharacterized protein LOC107067755</fullName>
    </submittedName>
</protein>
<accession>A0ABM1IFQ5</accession>
<evidence type="ECO:0000256" key="1">
    <source>
        <dbReference type="SAM" id="SignalP"/>
    </source>
</evidence>
<feature type="signal peptide" evidence="1">
    <location>
        <begin position="1"/>
        <end position="22"/>
    </location>
</feature>
<evidence type="ECO:0000313" key="3">
    <source>
        <dbReference type="RefSeq" id="XP_015179042.1"/>
    </source>
</evidence>
<dbReference type="PROSITE" id="PS51257">
    <property type="entry name" value="PROKAR_LIPOPROTEIN"/>
    <property type="match status" value="1"/>
</dbReference>
<feature type="chain" id="PRO_5045627233" evidence="1">
    <location>
        <begin position="23"/>
        <end position="140"/>
    </location>
</feature>
<keyword evidence="1" id="KW-0732">Signal</keyword>
<dbReference type="RefSeq" id="XP_015179042.1">
    <property type="nucleotide sequence ID" value="XM_015323556.1"/>
</dbReference>
<proteinExistence type="predicted"/>
<dbReference type="Proteomes" id="UP000694924">
    <property type="component" value="Unplaced"/>
</dbReference>
<name>A0ABM1IFQ5_POLDO</name>
<keyword evidence="2" id="KW-1185">Reference proteome</keyword>
<dbReference type="GeneID" id="107067755"/>
<evidence type="ECO:0000313" key="2">
    <source>
        <dbReference type="Proteomes" id="UP000694924"/>
    </source>
</evidence>
<reference evidence="3" key="1">
    <citation type="submission" date="2025-08" db="UniProtKB">
        <authorList>
            <consortium name="RefSeq"/>
        </authorList>
    </citation>
    <scope>IDENTIFICATION</scope>
    <source>
        <tissue evidence="3">Whole body</tissue>
    </source>
</reference>
<sequence length="140" mass="15888">MVATKVFVFIFFLAVSCSYCYGSPINRASIIQPVIVVPTILDQETNSDVFLNDEGTEEVIVPSVLLVLDGYLNDPENLLSKEIIDSGSRKIEKRDVIEESTKDDLETAAGTNILRPLFVYRQQLAYRQRLREATRRGNRF</sequence>